<keyword evidence="1" id="KW-0285">Flavoprotein</keyword>
<dbReference type="CDD" id="cd02136">
    <property type="entry name" value="PnbA_NfnB-like"/>
    <property type="match status" value="1"/>
</dbReference>
<dbReference type="STRING" id="1612.ABB44_04875"/>
<dbReference type="GO" id="GO:0016491">
    <property type="term" value="F:oxidoreductase activity"/>
    <property type="evidence" value="ECO:0007669"/>
    <property type="project" value="UniProtKB-KW"/>
</dbReference>
<evidence type="ECO:0000256" key="3">
    <source>
        <dbReference type="ARBA" id="ARBA00023002"/>
    </source>
</evidence>
<dbReference type="PANTHER" id="PTHR23026:SF90">
    <property type="entry name" value="IODOTYROSINE DEIODINASE 1"/>
    <property type="match status" value="1"/>
</dbReference>
<dbReference type="Pfam" id="PF00881">
    <property type="entry name" value="Nitroreductase"/>
    <property type="match status" value="1"/>
</dbReference>
<dbReference type="SUPFAM" id="SSF55469">
    <property type="entry name" value="FMN-dependent nitroreductase-like"/>
    <property type="match status" value="1"/>
</dbReference>
<evidence type="ECO:0000313" key="6">
    <source>
        <dbReference type="Proteomes" id="UP000295257"/>
    </source>
</evidence>
<dbReference type="Proteomes" id="UP000295257">
    <property type="component" value="Unassembled WGS sequence"/>
</dbReference>
<name>A0A4R5NB82_9LACO</name>
<proteinExistence type="predicted"/>
<organism evidence="5 6">
    <name type="scientific">Companilactobacillus farciminis</name>
    <dbReference type="NCBI Taxonomy" id="1612"/>
    <lineage>
        <taxon>Bacteria</taxon>
        <taxon>Bacillati</taxon>
        <taxon>Bacillota</taxon>
        <taxon>Bacilli</taxon>
        <taxon>Lactobacillales</taxon>
        <taxon>Lactobacillaceae</taxon>
        <taxon>Companilactobacillus</taxon>
    </lineage>
</organism>
<accession>A0A4R5NB82</accession>
<gene>
    <name evidence="5" type="ORF">C5L30_001933</name>
</gene>
<dbReference type="RefSeq" id="WP_010018874.1">
    <property type="nucleotide sequence ID" value="NZ_PUFN01000029.1"/>
</dbReference>
<dbReference type="PANTHER" id="PTHR23026">
    <property type="entry name" value="NADPH NITROREDUCTASE"/>
    <property type="match status" value="1"/>
</dbReference>
<reference evidence="5 6" key="1">
    <citation type="journal article" date="2019" name="Appl. Microbiol. Biotechnol.">
        <title>Uncovering carbohydrate metabolism through a genotype-phenotype association study of 56 lactic acid bacteria genomes.</title>
        <authorList>
            <person name="Buron-Moles G."/>
            <person name="Chailyan A."/>
            <person name="Dolejs I."/>
            <person name="Forster J."/>
            <person name="Miks M.H."/>
        </authorList>
    </citation>
    <scope>NUCLEOTIDE SEQUENCE [LARGE SCALE GENOMIC DNA]</scope>
    <source>
        <strain evidence="5 6">ATCC 29644</strain>
    </source>
</reference>
<dbReference type="Gene3D" id="3.40.109.10">
    <property type="entry name" value="NADH Oxidase"/>
    <property type="match status" value="1"/>
</dbReference>
<evidence type="ECO:0000259" key="4">
    <source>
        <dbReference type="Pfam" id="PF00881"/>
    </source>
</evidence>
<keyword evidence="6" id="KW-1185">Reference proteome</keyword>
<evidence type="ECO:0000256" key="1">
    <source>
        <dbReference type="ARBA" id="ARBA00022630"/>
    </source>
</evidence>
<dbReference type="InterPro" id="IPR000415">
    <property type="entry name" value="Nitroreductase-like"/>
</dbReference>
<dbReference type="OrthoDB" id="9812105at2"/>
<protein>
    <recommendedName>
        <fullName evidence="4">Nitroreductase domain-containing protein</fullName>
    </recommendedName>
</protein>
<feature type="domain" description="Nitroreductase" evidence="4">
    <location>
        <begin position="9"/>
        <end position="192"/>
    </location>
</feature>
<dbReference type="InterPro" id="IPR029479">
    <property type="entry name" value="Nitroreductase"/>
</dbReference>
<dbReference type="EMBL" id="PUFN01000029">
    <property type="protein sequence ID" value="TDG69800.1"/>
    <property type="molecule type" value="Genomic_DNA"/>
</dbReference>
<dbReference type="AlphaFoldDB" id="A0A4R5NB82"/>
<evidence type="ECO:0000256" key="2">
    <source>
        <dbReference type="ARBA" id="ARBA00022643"/>
    </source>
</evidence>
<comment type="caution">
    <text evidence="5">The sequence shown here is derived from an EMBL/GenBank/DDBJ whole genome shotgun (WGS) entry which is preliminary data.</text>
</comment>
<keyword evidence="2" id="KW-0288">FMN</keyword>
<dbReference type="InterPro" id="IPR050627">
    <property type="entry name" value="Nitroreductase/BluB"/>
</dbReference>
<keyword evidence="3" id="KW-0560">Oxidoreductase</keyword>
<evidence type="ECO:0000313" key="5">
    <source>
        <dbReference type="EMBL" id="TDG69800.1"/>
    </source>
</evidence>
<sequence length="216" mass="24839">MDFKKVLNNRHSVRDFKDTPVKIDLIKEIVQEAQKAPSWVNSQPWKVYAATGKTLENIKQAYLDKDSQKGYPDFPVMHREDWSKAAQTNMKQWRHEIVHHFDDFDQAHEKMSFASSHLYSAPAMLFITIPKNSSKWSIFDAGAFSQTLMLSAQDKGLDTIPNYTSVRFPDVVRKFTDIPDDETLVVGIAIGYAQDSIINTYRSKRVPVDDILKIKD</sequence>